<feature type="region of interest" description="Disordered" evidence="1">
    <location>
        <begin position="1"/>
        <end position="59"/>
    </location>
</feature>
<gene>
    <name evidence="2" type="ORF">GCM10009740_10910</name>
</gene>
<proteinExistence type="predicted"/>
<reference evidence="2 3" key="1">
    <citation type="journal article" date="2019" name="Int. J. Syst. Evol. Microbiol.">
        <title>The Global Catalogue of Microorganisms (GCM) 10K type strain sequencing project: providing services to taxonomists for standard genome sequencing and annotation.</title>
        <authorList>
            <consortium name="The Broad Institute Genomics Platform"/>
            <consortium name="The Broad Institute Genome Sequencing Center for Infectious Disease"/>
            <person name="Wu L."/>
            <person name="Ma J."/>
        </authorList>
    </citation>
    <scope>NUCLEOTIDE SEQUENCE [LARGE SCALE GENOMIC DNA]</scope>
    <source>
        <strain evidence="2 3">JCM 14283</strain>
    </source>
</reference>
<accession>A0ABN2TY92</accession>
<feature type="compositionally biased region" description="Basic residues" evidence="1">
    <location>
        <begin position="45"/>
        <end position="59"/>
    </location>
</feature>
<protein>
    <submittedName>
        <fullName evidence="2">Uncharacterized protein</fullName>
    </submittedName>
</protein>
<name>A0ABN2TY92_9MICO</name>
<evidence type="ECO:0000313" key="2">
    <source>
        <dbReference type="EMBL" id="GAA2023437.1"/>
    </source>
</evidence>
<keyword evidence="3" id="KW-1185">Reference proteome</keyword>
<dbReference type="Proteomes" id="UP001501285">
    <property type="component" value="Unassembled WGS sequence"/>
</dbReference>
<comment type="caution">
    <text evidence="2">The sequence shown here is derived from an EMBL/GenBank/DDBJ whole genome shotgun (WGS) entry which is preliminary data.</text>
</comment>
<evidence type="ECO:0000313" key="3">
    <source>
        <dbReference type="Proteomes" id="UP001501285"/>
    </source>
</evidence>
<dbReference type="EMBL" id="BAAANB010000002">
    <property type="protein sequence ID" value="GAA2023437.1"/>
    <property type="molecule type" value="Genomic_DNA"/>
</dbReference>
<sequence>MRDEVGADSLSPAGKFAHKPILPSAPGPAATSGVSGLRPMLVKGGSRKGRTGTRRSGVR</sequence>
<evidence type="ECO:0000256" key="1">
    <source>
        <dbReference type="SAM" id="MobiDB-lite"/>
    </source>
</evidence>
<organism evidence="2 3">
    <name type="scientific">Terrabacter terrae</name>
    <dbReference type="NCBI Taxonomy" id="318434"/>
    <lineage>
        <taxon>Bacteria</taxon>
        <taxon>Bacillati</taxon>
        <taxon>Actinomycetota</taxon>
        <taxon>Actinomycetes</taxon>
        <taxon>Micrococcales</taxon>
        <taxon>Intrasporangiaceae</taxon>
        <taxon>Terrabacter</taxon>
    </lineage>
</organism>